<dbReference type="Pfam" id="PF00109">
    <property type="entry name" value="ketoacyl-synt"/>
    <property type="match status" value="1"/>
</dbReference>
<dbReference type="PANTHER" id="PTHR11712:SF320">
    <property type="entry name" value="BETA-KETOACYL SYNTHASE"/>
    <property type="match status" value="1"/>
</dbReference>
<dbReference type="PROSITE" id="PS52004">
    <property type="entry name" value="KS3_2"/>
    <property type="match status" value="1"/>
</dbReference>
<dbReference type="EMBL" id="LT605205">
    <property type="protein sequence ID" value="SCD21578.1"/>
    <property type="molecule type" value="Genomic_DNA"/>
</dbReference>
<dbReference type="InterPro" id="IPR016039">
    <property type="entry name" value="Thiolase-like"/>
</dbReference>
<dbReference type="GO" id="GO:0004315">
    <property type="term" value="F:3-oxoacyl-[acyl-carrier-protein] synthase activity"/>
    <property type="evidence" value="ECO:0007669"/>
    <property type="project" value="TreeGrafter"/>
</dbReference>
<name>A0A1R3T8F7_9BACT</name>
<dbReference type="PANTHER" id="PTHR11712">
    <property type="entry name" value="POLYKETIDE SYNTHASE-RELATED"/>
    <property type="match status" value="1"/>
</dbReference>
<evidence type="ECO:0000256" key="2">
    <source>
        <dbReference type="ARBA" id="ARBA00022679"/>
    </source>
</evidence>
<reference evidence="5 6" key="1">
    <citation type="submission" date="2016-08" db="EMBL/GenBank/DDBJ databases">
        <authorList>
            <person name="Seilhamer J.J."/>
        </authorList>
    </citation>
    <scope>NUCLEOTIDE SEQUENCE [LARGE SCALE GENOMIC DNA]</scope>
    <source>
        <strain evidence="5">M3/6</strain>
    </source>
</reference>
<accession>A0A1R3T8F7</accession>
<dbReference type="GO" id="GO:0005829">
    <property type="term" value="C:cytosol"/>
    <property type="evidence" value="ECO:0007669"/>
    <property type="project" value="TreeGrafter"/>
</dbReference>
<dbReference type="AlphaFoldDB" id="A0A1R3T8F7"/>
<evidence type="ECO:0000256" key="1">
    <source>
        <dbReference type="ARBA" id="ARBA00008467"/>
    </source>
</evidence>
<evidence type="ECO:0000313" key="6">
    <source>
        <dbReference type="Proteomes" id="UP000187464"/>
    </source>
</evidence>
<comment type="similarity">
    <text evidence="1 3">Belongs to the thiolase-like superfamily. Beta-ketoacyl-ACP synthases family.</text>
</comment>
<dbReference type="Gene3D" id="3.40.47.10">
    <property type="match status" value="1"/>
</dbReference>
<dbReference type="Pfam" id="PF02801">
    <property type="entry name" value="Ketoacyl-synt_C"/>
    <property type="match status" value="1"/>
</dbReference>
<dbReference type="SMART" id="SM00825">
    <property type="entry name" value="PKS_KS"/>
    <property type="match status" value="1"/>
</dbReference>
<keyword evidence="6" id="KW-1185">Reference proteome</keyword>
<feature type="domain" description="Ketosynthase family 3 (KS3)" evidence="4">
    <location>
        <begin position="1"/>
        <end position="381"/>
    </location>
</feature>
<dbReference type="Proteomes" id="UP000187464">
    <property type="component" value="Chromosome I"/>
</dbReference>
<evidence type="ECO:0000256" key="3">
    <source>
        <dbReference type="RuleBase" id="RU003694"/>
    </source>
</evidence>
<proteinExistence type="inferred from homology"/>
<dbReference type="KEGG" id="psac:PSM36_2782"/>
<evidence type="ECO:0000313" key="5">
    <source>
        <dbReference type="EMBL" id="SCD21578.1"/>
    </source>
</evidence>
<dbReference type="InterPro" id="IPR014030">
    <property type="entry name" value="Ketoacyl_synth_N"/>
</dbReference>
<evidence type="ECO:0000259" key="4">
    <source>
        <dbReference type="PROSITE" id="PS52004"/>
    </source>
</evidence>
<dbReference type="InterPro" id="IPR020841">
    <property type="entry name" value="PKS_Beta-ketoAc_synthase_dom"/>
</dbReference>
<dbReference type="InterPro" id="IPR000794">
    <property type="entry name" value="Beta-ketoacyl_synthase"/>
</dbReference>
<keyword evidence="2 3" id="KW-0808">Transferase</keyword>
<organism evidence="5 6">
    <name type="scientific">Proteiniphilum saccharofermentans</name>
    <dbReference type="NCBI Taxonomy" id="1642647"/>
    <lineage>
        <taxon>Bacteria</taxon>
        <taxon>Pseudomonadati</taxon>
        <taxon>Bacteroidota</taxon>
        <taxon>Bacteroidia</taxon>
        <taxon>Bacteroidales</taxon>
        <taxon>Dysgonomonadaceae</taxon>
        <taxon>Proteiniphilum</taxon>
    </lineage>
</organism>
<sequence length="580" mass="63836">MEHPVIYLTADAMISSLGFSTGECREQMLRYQSGVRLVSDSQLYSESFFGARINNDRLQLLVTENNLHGFSRLEQLLILSIRQTIEKSGVNVQQSDCGFILVSTKGNIGRLSTGNETGEELLLSHSAEKVAAYFKFTATPIVLCNACISGVSAMIVAKRLIGSGLFKYMIVAGGDELSDFIVSGFHAFKSISTGICKPYDAGRDGLSLGEACGSVLLTGDKICVRETQPVVLLGGAITNDANHISGPSRTGEELHLAIDQALGQAGISMEDHFFINAHGTATPYNDEMESKALYLSGLSGKPLQSLKPYFGHTLGAAGVIETILCKQQLENNIVFGVPGFETIGVPYPLNIDSRHRPMNLTYCLKTASGFGGCNAAVVIGKERAVEVFPQTSKRTKILSTCSISPSGVYLNDERVFVNELADDFPIFIRKVYAFLGLAYRKFYKMDDLSKLGFITTAWLTRSVDGFAELPPESKGVIMANCSSSLDTDIQYRRNLDAVGDREASPAIFVYTLPNVMLGEICIYWKMKGENIFFIQREFDKDFLMQYAEIVMNEQGLHYCIVGWCDLLGENFLSEFYLMER</sequence>
<gene>
    <name evidence="5" type="ORF">PSM36_2782</name>
</gene>
<dbReference type="InterPro" id="IPR014031">
    <property type="entry name" value="Ketoacyl_synth_C"/>
</dbReference>
<protein>
    <submittedName>
        <fullName evidence="5">3-oxoacyl-[acyl-carrier-protein] synthase</fullName>
    </submittedName>
</protein>
<dbReference type="STRING" id="1642647.PSM36_2782"/>
<dbReference type="GO" id="GO:0006633">
    <property type="term" value="P:fatty acid biosynthetic process"/>
    <property type="evidence" value="ECO:0007669"/>
    <property type="project" value="TreeGrafter"/>
</dbReference>
<dbReference type="SUPFAM" id="SSF53901">
    <property type="entry name" value="Thiolase-like"/>
    <property type="match status" value="3"/>
</dbReference>